<dbReference type="Pfam" id="PF04965">
    <property type="entry name" value="GPW_gp25"/>
    <property type="match status" value="1"/>
</dbReference>
<dbReference type="PANTHER" id="PTHR38595:SF1">
    <property type="entry name" value="TYPE VI SECRETION SYSTEM COMPONENT TSSE1"/>
    <property type="match status" value="1"/>
</dbReference>
<dbReference type="EMBL" id="UOFK01000234">
    <property type="protein sequence ID" value="VAW80785.1"/>
    <property type="molecule type" value="Genomic_DNA"/>
</dbReference>
<dbReference type="PANTHER" id="PTHR38595">
    <property type="entry name" value="CYTOPLASMIC PROTEIN-RELATED"/>
    <property type="match status" value="1"/>
</dbReference>
<dbReference type="InterPro" id="IPR053176">
    <property type="entry name" value="T6SS_TssE1-like"/>
</dbReference>
<reference evidence="2" key="1">
    <citation type="submission" date="2018-06" db="EMBL/GenBank/DDBJ databases">
        <authorList>
            <person name="Zhirakovskaya E."/>
        </authorList>
    </citation>
    <scope>NUCLEOTIDE SEQUENCE</scope>
</reference>
<feature type="domain" description="IraD/Gp25-like" evidence="1">
    <location>
        <begin position="88"/>
        <end position="190"/>
    </location>
</feature>
<proteinExistence type="predicted"/>
<evidence type="ECO:0000259" key="1">
    <source>
        <dbReference type="Pfam" id="PF04965"/>
    </source>
</evidence>
<dbReference type="InterPro" id="IPR007048">
    <property type="entry name" value="IraD/Gp25-like"/>
</dbReference>
<dbReference type="AlphaFoldDB" id="A0A3B0YIQ2"/>
<sequence>MFSSPSGAQYLPSLLDRLTDDDPVNQSIKQSEHSIRNIEKTLSTIKTEEDPERQEINKEKCAKLSKQLDHEQAQYRLRLSAVSSLGEIRACVKRDLDWLLNAHNYFPQKDIEDYPEVRKSVINYGVTDFSGKTTSGIEVRQLERLLKQAIIDFEPRIIKNTLDVHLIADKTLMNYNAMTFEIEGELWSDPLPIHLHLLTELELENGSISITDYQT</sequence>
<dbReference type="InterPro" id="IPR017737">
    <property type="entry name" value="TssE1-like"/>
</dbReference>
<gene>
    <name evidence="2" type="ORF">MNBD_GAMMA13-1143</name>
</gene>
<name>A0A3B0YIQ2_9ZZZZ</name>
<protein>
    <recommendedName>
        <fullName evidence="1">IraD/Gp25-like domain-containing protein</fullName>
    </recommendedName>
</protein>
<dbReference type="SUPFAM" id="SSF160719">
    <property type="entry name" value="gpW/gp25-like"/>
    <property type="match status" value="1"/>
</dbReference>
<dbReference type="NCBIfam" id="TIGR03357">
    <property type="entry name" value="VI_zyme"/>
    <property type="match status" value="1"/>
</dbReference>
<evidence type="ECO:0000313" key="2">
    <source>
        <dbReference type="EMBL" id="VAW80785.1"/>
    </source>
</evidence>
<accession>A0A3B0YIQ2</accession>
<organism evidence="2">
    <name type="scientific">hydrothermal vent metagenome</name>
    <dbReference type="NCBI Taxonomy" id="652676"/>
    <lineage>
        <taxon>unclassified sequences</taxon>
        <taxon>metagenomes</taxon>
        <taxon>ecological metagenomes</taxon>
    </lineage>
</organism>